<dbReference type="Gene3D" id="3.30.559.10">
    <property type="entry name" value="Chloramphenicol acetyltransferase-like domain"/>
    <property type="match status" value="1"/>
</dbReference>
<keyword evidence="3" id="KW-1185">Reference proteome</keyword>
<name>A0A7N0V8I4_KALFE</name>
<dbReference type="InterPro" id="IPR023213">
    <property type="entry name" value="CAT-like_dom_sf"/>
</dbReference>
<dbReference type="AlphaFoldDB" id="A0A7N0V8I4"/>
<evidence type="ECO:0000313" key="3">
    <source>
        <dbReference type="Proteomes" id="UP000594263"/>
    </source>
</evidence>
<proteinExistence type="inferred from homology"/>
<dbReference type="OMA" id="MEDNNEP"/>
<dbReference type="PANTHER" id="PTHR31642:SF160">
    <property type="entry name" value="HXXXD-TYPE ACYL-TRANSFERASE FAMILY PROTEIN"/>
    <property type="match status" value="1"/>
</dbReference>
<protein>
    <submittedName>
        <fullName evidence="2">Uncharacterized protein</fullName>
    </submittedName>
</protein>
<reference evidence="2" key="1">
    <citation type="submission" date="2021-01" db="UniProtKB">
        <authorList>
            <consortium name="EnsemblPlants"/>
        </authorList>
    </citation>
    <scope>IDENTIFICATION</scope>
</reference>
<evidence type="ECO:0000256" key="1">
    <source>
        <dbReference type="ARBA" id="ARBA00009861"/>
    </source>
</evidence>
<sequence>MCDEKMEDNNEPTLTSNFIVNITNKSVVKASTPPLPDPHILAVSNLDLLSGRFPVTYLYFYLPVNIGHVTFESAVTSLKASLSETLTHFYPFAGRIVHNDNTGEPEIFCDNSGALVLEASADVRLREVDLCNLGSILQGKLVASLAQLDSHPMQVQVTKYACGGLSLTFTFDHLLGDASAFGKFLTSWSEVARCKTMSCVPDHNRQRLKARCPPTYHRSLDRTFVKCTLLEIDNIPTSTALVKRLYHIDASSRGSASGAGVVGRGDEED</sequence>
<dbReference type="EnsemblPlants" id="Kaladp0172s0021.1.v1.1">
    <property type="protein sequence ID" value="Kaladp0172s0021.1.v1.1"/>
    <property type="gene ID" value="Kaladp0172s0021.v1.1"/>
</dbReference>
<dbReference type="GO" id="GO:0016747">
    <property type="term" value="F:acyltransferase activity, transferring groups other than amino-acyl groups"/>
    <property type="evidence" value="ECO:0007669"/>
    <property type="project" value="TreeGrafter"/>
</dbReference>
<dbReference type="InterPro" id="IPR050317">
    <property type="entry name" value="Plant_Fungal_Acyltransferase"/>
</dbReference>
<dbReference type="Proteomes" id="UP000594263">
    <property type="component" value="Unplaced"/>
</dbReference>
<organism evidence="2 3">
    <name type="scientific">Kalanchoe fedtschenkoi</name>
    <name type="common">Lavender scallops</name>
    <name type="synonym">South American air plant</name>
    <dbReference type="NCBI Taxonomy" id="63787"/>
    <lineage>
        <taxon>Eukaryota</taxon>
        <taxon>Viridiplantae</taxon>
        <taxon>Streptophyta</taxon>
        <taxon>Embryophyta</taxon>
        <taxon>Tracheophyta</taxon>
        <taxon>Spermatophyta</taxon>
        <taxon>Magnoliopsida</taxon>
        <taxon>eudicotyledons</taxon>
        <taxon>Gunneridae</taxon>
        <taxon>Pentapetalae</taxon>
        <taxon>Saxifragales</taxon>
        <taxon>Crassulaceae</taxon>
        <taxon>Kalanchoe</taxon>
    </lineage>
</organism>
<dbReference type="Gramene" id="Kaladp0172s0021.1.v1.1">
    <property type="protein sequence ID" value="Kaladp0172s0021.1.v1.1"/>
    <property type="gene ID" value="Kaladp0172s0021.v1.1"/>
</dbReference>
<dbReference type="Pfam" id="PF02458">
    <property type="entry name" value="Transferase"/>
    <property type="match status" value="1"/>
</dbReference>
<comment type="similarity">
    <text evidence="1">Belongs to the plant acyltransferase family.</text>
</comment>
<evidence type="ECO:0000313" key="2">
    <source>
        <dbReference type="EnsemblPlants" id="Kaladp0172s0021.1.v1.1"/>
    </source>
</evidence>
<accession>A0A7N0V8I4</accession>
<dbReference type="PANTHER" id="PTHR31642">
    <property type="entry name" value="TRICHOTHECENE 3-O-ACETYLTRANSFERASE"/>
    <property type="match status" value="1"/>
</dbReference>